<evidence type="ECO:0000313" key="3">
    <source>
        <dbReference type="Proteomes" id="UP001314263"/>
    </source>
</evidence>
<dbReference type="SUPFAM" id="SSF56281">
    <property type="entry name" value="Metallo-hydrolase/oxidoreductase"/>
    <property type="match status" value="1"/>
</dbReference>
<feature type="domain" description="Metallo-beta-lactamase" evidence="1">
    <location>
        <begin position="65"/>
        <end position="287"/>
    </location>
</feature>
<dbReference type="InterPro" id="IPR050855">
    <property type="entry name" value="NDM-1-like"/>
</dbReference>
<accession>A0AAV1HWF4</accession>
<evidence type="ECO:0000259" key="1">
    <source>
        <dbReference type="SMART" id="SM00849"/>
    </source>
</evidence>
<dbReference type="Pfam" id="PF00753">
    <property type="entry name" value="Lactamase_B"/>
    <property type="match status" value="1"/>
</dbReference>
<organism evidence="2 3">
    <name type="scientific">Coccomyxa viridis</name>
    <dbReference type="NCBI Taxonomy" id="1274662"/>
    <lineage>
        <taxon>Eukaryota</taxon>
        <taxon>Viridiplantae</taxon>
        <taxon>Chlorophyta</taxon>
        <taxon>core chlorophytes</taxon>
        <taxon>Trebouxiophyceae</taxon>
        <taxon>Trebouxiophyceae incertae sedis</taxon>
        <taxon>Coccomyxaceae</taxon>
        <taxon>Coccomyxa</taxon>
    </lineage>
</organism>
<reference evidence="2 3" key="1">
    <citation type="submission" date="2023-10" db="EMBL/GenBank/DDBJ databases">
        <authorList>
            <person name="Maclean D."/>
            <person name="Macfadyen A."/>
        </authorList>
    </citation>
    <scope>NUCLEOTIDE SEQUENCE [LARGE SCALE GENOMIC DNA]</scope>
</reference>
<gene>
    <name evidence="2" type="ORF">CVIRNUC_002693</name>
</gene>
<comment type="caution">
    <text evidence="2">The sequence shown here is derived from an EMBL/GenBank/DDBJ whole genome shotgun (WGS) entry which is preliminary data.</text>
</comment>
<dbReference type="PANTHER" id="PTHR42951">
    <property type="entry name" value="METALLO-BETA-LACTAMASE DOMAIN-CONTAINING"/>
    <property type="match status" value="1"/>
</dbReference>
<dbReference type="InterPro" id="IPR036866">
    <property type="entry name" value="RibonucZ/Hydroxyglut_hydro"/>
</dbReference>
<dbReference type="PANTHER" id="PTHR42951:SF17">
    <property type="entry name" value="METALLO-BETA-LACTAMASE DOMAIN-CONTAINING PROTEIN"/>
    <property type="match status" value="1"/>
</dbReference>
<evidence type="ECO:0000313" key="2">
    <source>
        <dbReference type="EMBL" id="CAK0759377.1"/>
    </source>
</evidence>
<dbReference type="EMBL" id="CAUYUE010000003">
    <property type="protein sequence ID" value="CAK0759377.1"/>
    <property type="molecule type" value="Genomic_DNA"/>
</dbReference>
<sequence length="307" mass="32776">MGVLGKALLTGSLLTVIAGIGIVAVVHRSYEGPDGVQSQRFDGIATDLFRFGHTMQLIPKAFEAHVSTFLIKSGRNYILIDAGWPTQNHTLLFMAALKDATRAGTLRWILLTHGHMDHIGSLKEIMEAFPDAQVVMHILEAPYVAGGVSYSTIPADNWAYTILHSLLPNFVKLQLPMHRILYVSGESGDMSEVKGATGQAPQWAPAKGLLEYVRMPGHAPGQIVLLHKPTASLLAADTITNLRGGFLHKTAPQLGFAPPGATSNLTQAAEDAKALAELEISTAFPSHDHGAGVPKAALVGFVQSLSL</sequence>
<dbReference type="Gene3D" id="3.60.15.10">
    <property type="entry name" value="Ribonuclease Z/Hydroxyacylglutathione hydrolase-like"/>
    <property type="match status" value="1"/>
</dbReference>
<dbReference type="SMART" id="SM00849">
    <property type="entry name" value="Lactamase_B"/>
    <property type="match status" value="1"/>
</dbReference>
<dbReference type="Proteomes" id="UP001314263">
    <property type="component" value="Unassembled WGS sequence"/>
</dbReference>
<protein>
    <recommendedName>
        <fullName evidence="1">Metallo-beta-lactamase domain-containing protein</fullName>
    </recommendedName>
</protein>
<name>A0AAV1HWF4_9CHLO</name>
<dbReference type="AlphaFoldDB" id="A0AAV1HWF4"/>
<keyword evidence="3" id="KW-1185">Reference proteome</keyword>
<dbReference type="InterPro" id="IPR001279">
    <property type="entry name" value="Metallo-B-lactamas"/>
</dbReference>
<proteinExistence type="predicted"/>